<proteinExistence type="predicted"/>
<accession>A0A8J4THJ2</accession>
<keyword evidence="1" id="KW-0732">Signal</keyword>
<gene>
    <name evidence="2" type="ORF">DAT39_019700</name>
</gene>
<dbReference type="AlphaFoldDB" id="A0A8J4THJ2"/>
<dbReference type="EMBL" id="QNUK01000669">
    <property type="protein sequence ID" value="KAF5890593.1"/>
    <property type="molecule type" value="Genomic_DNA"/>
</dbReference>
<name>A0A8J4THJ2_CLAMG</name>
<keyword evidence="3" id="KW-1185">Reference proteome</keyword>
<organism evidence="2 3">
    <name type="scientific">Clarias magur</name>
    <name type="common">Asian catfish</name>
    <name type="synonym">Macropteronotus magur</name>
    <dbReference type="NCBI Taxonomy" id="1594786"/>
    <lineage>
        <taxon>Eukaryota</taxon>
        <taxon>Metazoa</taxon>
        <taxon>Chordata</taxon>
        <taxon>Craniata</taxon>
        <taxon>Vertebrata</taxon>
        <taxon>Euteleostomi</taxon>
        <taxon>Actinopterygii</taxon>
        <taxon>Neopterygii</taxon>
        <taxon>Teleostei</taxon>
        <taxon>Ostariophysi</taxon>
        <taxon>Siluriformes</taxon>
        <taxon>Clariidae</taxon>
        <taxon>Clarias</taxon>
    </lineage>
</organism>
<feature type="chain" id="PRO_5035323498" evidence="1">
    <location>
        <begin position="25"/>
        <end position="58"/>
    </location>
</feature>
<evidence type="ECO:0000313" key="3">
    <source>
        <dbReference type="Proteomes" id="UP000727407"/>
    </source>
</evidence>
<feature type="signal peptide" evidence="1">
    <location>
        <begin position="1"/>
        <end position="24"/>
    </location>
</feature>
<feature type="non-terminal residue" evidence="2">
    <location>
        <position position="58"/>
    </location>
</feature>
<sequence length="58" mass="6737">MLSDRFRLVRILLVLSVLLVPSSANDALSAPRVFLSFKEIKRRKFRFGNTMEDVMPVR</sequence>
<evidence type="ECO:0000256" key="1">
    <source>
        <dbReference type="SAM" id="SignalP"/>
    </source>
</evidence>
<evidence type="ECO:0000313" key="2">
    <source>
        <dbReference type="EMBL" id="KAF5890593.1"/>
    </source>
</evidence>
<comment type="caution">
    <text evidence="2">The sequence shown here is derived from an EMBL/GenBank/DDBJ whole genome shotgun (WGS) entry which is preliminary data.</text>
</comment>
<protein>
    <submittedName>
        <fullName evidence="2">Semaphorin-3F isoform X2</fullName>
    </submittedName>
</protein>
<dbReference type="Proteomes" id="UP000727407">
    <property type="component" value="Unassembled WGS sequence"/>
</dbReference>
<reference evidence="2" key="1">
    <citation type="submission" date="2020-07" db="EMBL/GenBank/DDBJ databases">
        <title>Clarias magur genome sequencing, assembly and annotation.</title>
        <authorList>
            <person name="Kushwaha B."/>
            <person name="Kumar R."/>
            <person name="Das P."/>
            <person name="Joshi C.G."/>
            <person name="Kumar D."/>
            <person name="Nagpure N.S."/>
            <person name="Pandey M."/>
            <person name="Agarwal S."/>
            <person name="Srivastava S."/>
            <person name="Singh M."/>
            <person name="Sahoo L."/>
            <person name="Jayasankar P."/>
            <person name="Meher P.K."/>
            <person name="Koringa P.G."/>
            <person name="Iquebal M.A."/>
            <person name="Das S.P."/>
            <person name="Bit A."/>
            <person name="Patnaik S."/>
            <person name="Patel N."/>
            <person name="Shah T.M."/>
            <person name="Hinsu A."/>
            <person name="Jena J.K."/>
        </authorList>
    </citation>
    <scope>NUCLEOTIDE SEQUENCE</scope>
    <source>
        <strain evidence="2">CIFAMagur01</strain>
        <tissue evidence="2">Testis</tissue>
    </source>
</reference>